<keyword evidence="11" id="KW-1185">Reference proteome</keyword>
<dbReference type="EC" id="3.4.19.12" evidence="3"/>
<keyword evidence="6" id="KW-0378">Hydrolase</keyword>
<evidence type="ECO:0000256" key="1">
    <source>
        <dbReference type="ARBA" id="ARBA00000707"/>
    </source>
</evidence>
<evidence type="ECO:0000313" key="10">
    <source>
        <dbReference type="EMBL" id="KAI9263346.1"/>
    </source>
</evidence>
<feature type="region of interest" description="Disordered" evidence="8">
    <location>
        <begin position="1"/>
        <end position="81"/>
    </location>
</feature>
<feature type="domain" description="USP" evidence="9">
    <location>
        <begin position="106"/>
        <end position="423"/>
    </location>
</feature>
<organism evidence="10 11">
    <name type="scientific">Phascolomyces articulosus</name>
    <dbReference type="NCBI Taxonomy" id="60185"/>
    <lineage>
        <taxon>Eukaryota</taxon>
        <taxon>Fungi</taxon>
        <taxon>Fungi incertae sedis</taxon>
        <taxon>Mucoromycota</taxon>
        <taxon>Mucoromycotina</taxon>
        <taxon>Mucoromycetes</taxon>
        <taxon>Mucorales</taxon>
        <taxon>Lichtheimiaceae</taxon>
        <taxon>Phascolomyces</taxon>
    </lineage>
</organism>
<feature type="region of interest" description="Disordered" evidence="8">
    <location>
        <begin position="523"/>
        <end position="565"/>
    </location>
</feature>
<dbReference type="GO" id="GO:0005634">
    <property type="term" value="C:nucleus"/>
    <property type="evidence" value="ECO:0007669"/>
    <property type="project" value="TreeGrafter"/>
</dbReference>
<comment type="similarity">
    <text evidence="2">Belongs to the peptidase C19 family.</text>
</comment>
<comment type="catalytic activity">
    <reaction evidence="1">
        <text>Thiol-dependent hydrolysis of ester, thioester, amide, peptide and isopeptide bonds formed by the C-terminal Gly of ubiquitin (a 76-residue protein attached to proteins as an intracellular targeting signal).</text>
        <dbReference type="EC" id="3.4.19.12"/>
    </reaction>
</comment>
<dbReference type="GO" id="GO:0005829">
    <property type="term" value="C:cytosol"/>
    <property type="evidence" value="ECO:0007669"/>
    <property type="project" value="TreeGrafter"/>
</dbReference>
<dbReference type="InterPro" id="IPR038765">
    <property type="entry name" value="Papain-like_cys_pep_sf"/>
</dbReference>
<evidence type="ECO:0000256" key="4">
    <source>
        <dbReference type="ARBA" id="ARBA00022670"/>
    </source>
</evidence>
<dbReference type="GO" id="GO:0004843">
    <property type="term" value="F:cysteine-type deubiquitinase activity"/>
    <property type="evidence" value="ECO:0007669"/>
    <property type="project" value="UniProtKB-EC"/>
</dbReference>
<protein>
    <recommendedName>
        <fullName evidence="3">ubiquitinyl hydrolase 1</fullName>
        <ecNumber evidence="3">3.4.19.12</ecNumber>
    </recommendedName>
</protein>
<reference evidence="10" key="2">
    <citation type="submission" date="2023-02" db="EMBL/GenBank/DDBJ databases">
        <authorList>
            <consortium name="DOE Joint Genome Institute"/>
            <person name="Mondo S.J."/>
            <person name="Chang Y."/>
            <person name="Wang Y."/>
            <person name="Ahrendt S."/>
            <person name="Andreopoulos W."/>
            <person name="Barry K."/>
            <person name="Beard J."/>
            <person name="Benny G.L."/>
            <person name="Blankenship S."/>
            <person name="Bonito G."/>
            <person name="Cuomo C."/>
            <person name="Desiro A."/>
            <person name="Gervers K.A."/>
            <person name="Hundley H."/>
            <person name="Kuo A."/>
            <person name="LaButti K."/>
            <person name="Lang B.F."/>
            <person name="Lipzen A."/>
            <person name="O'Donnell K."/>
            <person name="Pangilinan J."/>
            <person name="Reynolds N."/>
            <person name="Sandor L."/>
            <person name="Smith M.W."/>
            <person name="Tsang A."/>
            <person name="Grigoriev I.V."/>
            <person name="Stajich J.E."/>
            <person name="Spatafora J.W."/>
        </authorList>
    </citation>
    <scope>NUCLEOTIDE SEQUENCE</scope>
    <source>
        <strain evidence="10">RSA 2281</strain>
    </source>
</reference>
<evidence type="ECO:0000259" key="9">
    <source>
        <dbReference type="PROSITE" id="PS50235"/>
    </source>
</evidence>
<dbReference type="GO" id="GO:0016579">
    <property type="term" value="P:protein deubiquitination"/>
    <property type="evidence" value="ECO:0007669"/>
    <property type="project" value="InterPro"/>
</dbReference>
<evidence type="ECO:0000256" key="7">
    <source>
        <dbReference type="ARBA" id="ARBA00022807"/>
    </source>
</evidence>
<keyword evidence="7" id="KW-0788">Thiol protease</keyword>
<dbReference type="PROSITE" id="PS50235">
    <property type="entry name" value="USP_3"/>
    <property type="match status" value="1"/>
</dbReference>
<evidence type="ECO:0000313" key="11">
    <source>
        <dbReference type="Proteomes" id="UP001209540"/>
    </source>
</evidence>
<dbReference type="AlphaFoldDB" id="A0AAD5K0I9"/>
<name>A0AAD5K0I9_9FUNG</name>
<feature type="region of interest" description="Disordered" evidence="8">
    <location>
        <begin position="427"/>
        <end position="504"/>
    </location>
</feature>
<dbReference type="SUPFAM" id="SSF54001">
    <property type="entry name" value="Cysteine proteinases"/>
    <property type="match status" value="1"/>
</dbReference>
<evidence type="ECO:0000256" key="2">
    <source>
        <dbReference type="ARBA" id="ARBA00009085"/>
    </source>
</evidence>
<accession>A0AAD5K0I9</accession>
<keyword evidence="4" id="KW-0645">Protease</keyword>
<reference evidence="10" key="1">
    <citation type="journal article" date="2022" name="IScience">
        <title>Evolution of zygomycete secretomes and the origins of terrestrial fungal ecologies.</title>
        <authorList>
            <person name="Chang Y."/>
            <person name="Wang Y."/>
            <person name="Mondo S."/>
            <person name="Ahrendt S."/>
            <person name="Andreopoulos W."/>
            <person name="Barry K."/>
            <person name="Beard J."/>
            <person name="Benny G.L."/>
            <person name="Blankenship S."/>
            <person name="Bonito G."/>
            <person name="Cuomo C."/>
            <person name="Desiro A."/>
            <person name="Gervers K.A."/>
            <person name="Hundley H."/>
            <person name="Kuo A."/>
            <person name="LaButti K."/>
            <person name="Lang B.F."/>
            <person name="Lipzen A."/>
            <person name="O'Donnell K."/>
            <person name="Pangilinan J."/>
            <person name="Reynolds N."/>
            <person name="Sandor L."/>
            <person name="Smith M.E."/>
            <person name="Tsang A."/>
            <person name="Grigoriev I.V."/>
            <person name="Stajich J.E."/>
            <person name="Spatafora J.W."/>
        </authorList>
    </citation>
    <scope>NUCLEOTIDE SEQUENCE</scope>
    <source>
        <strain evidence="10">RSA 2281</strain>
    </source>
</reference>
<dbReference type="InterPro" id="IPR018200">
    <property type="entry name" value="USP_CS"/>
</dbReference>
<feature type="compositionally biased region" description="Basic and acidic residues" evidence="8">
    <location>
        <begin position="438"/>
        <end position="481"/>
    </location>
</feature>
<dbReference type="Proteomes" id="UP001209540">
    <property type="component" value="Unassembled WGS sequence"/>
</dbReference>
<dbReference type="InterPro" id="IPR028889">
    <property type="entry name" value="USP"/>
</dbReference>
<dbReference type="Gene3D" id="3.90.70.10">
    <property type="entry name" value="Cysteine proteinases"/>
    <property type="match status" value="1"/>
</dbReference>
<dbReference type="EMBL" id="JAIXMP010000013">
    <property type="protein sequence ID" value="KAI9263346.1"/>
    <property type="molecule type" value="Genomic_DNA"/>
</dbReference>
<dbReference type="FunFam" id="3.90.70.10:FF:000119">
    <property type="entry name" value="Ubiquitin specific peptidase 36"/>
    <property type="match status" value="1"/>
</dbReference>
<keyword evidence="5" id="KW-0833">Ubl conjugation pathway</keyword>
<evidence type="ECO:0000256" key="5">
    <source>
        <dbReference type="ARBA" id="ARBA00022786"/>
    </source>
</evidence>
<dbReference type="InterPro" id="IPR001394">
    <property type="entry name" value="Peptidase_C19_UCH"/>
</dbReference>
<feature type="compositionally biased region" description="Polar residues" evidence="8">
    <location>
        <begin position="34"/>
        <end position="47"/>
    </location>
</feature>
<dbReference type="Pfam" id="PF00443">
    <property type="entry name" value="UCH"/>
    <property type="match status" value="1"/>
</dbReference>
<dbReference type="PROSITE" id="PS00973">
    <property type="entry name" value="USP_2"/>
    <property type="match status" value="1"/>
</dbReference>
<proteinExistence type="inferred from homology"/>
<sequence length="577" mass="65753">MTKPFNTSQYHQNNNNKHHYKPSFDRNRIHKNNRPNGFINNNKPNQDMNRRNNHITNKNNNNNITKQQAQDRSRSQPNNQVTRVKIAPFDKSRLQQNWTSAQRVGPGLINGQNTCFLNSVLQCLTYTPPLAQYLLSSGHKKQCKMAGYCALCAMETHVYRIFKEPKGGIRGAAILPKYFTANLQALSRTLRLRRQEDSHEFLMFLFTAFQKSLLNGLGKVSPKVEESTMLHSIFGGRVQSQVRCHSCQAKSNTHEAFLDLSVDIHRASSLEKALNNFVKVDLIGGRDPDSKYKCSGCNQKVNAGKQVTISDLPMMLTVHLKRFTFDLERGYMRKISDRIQYPEVIDMASYISAEKRKELQGKTKYRLYGVLVHLGSSCNSGHYYAYIKNSDKQWYQMDDEMVEKASLKEVLSQQAYILFYACESSSPLSSSSTQPSKNDQELLKRSSPEKDQEEKQEVPKNKKKDAEVRPDSVLGKRKDSDDSLDLVQPNNKPTNVMSDGHEPWFVRSSDLPFKSLRGNLSPPTFGAAVSDPTAWAVRSSVEKEDEEDKDKKPSPPKTTVGKKYKRRLVPWTVAATR</sequence>
<evidence type="ECO:0000256" key="8">
    <source>
        <dbReference type="SAM" id="MobiDB-lite"/>
    </source>
</evidence>
<feature type="compositionally biased region" description="Polar residues" evidence="8">
    <location>
        <begin position="488"/>
        <end position="497"/>
    </location>
</feature>
<feature type="compositionally biased region" description="Low complexity" evidence="8">
    <location>
        <begin position="427"/>
        <end position="436"/>
    </location>
</feature>
<feature type="compositionally biased region" description="Low complexity" evidence="8">
    <location>
        <begin position="54"/>
        <end position="66"/>
    </location>
</feature>
<evidence type="ECO:0000256" key="3">
    <source>
        <dbReference type="ARBA" id="ARBA00012759"/>
    </source>
</evidence>
<evidence type="ECO:0000256" key="6">
    <source>
        <dbReference type="ARBA" id="ARBA00022801"/>
    </source>
</evidence>
<gene>
    <name evidence="10" type="ORF">BDA99DRAFT_509995</name>
</gene>
<comment type="caution">
    <text evidence="10">The sequence shown here is derived from an EMBL/GenBank/DDBJ whole genome shotgun (WGS) entry which is preliminary data.</text>
</comment>
<dbReference type="InterPro" id="IPR050164">
    <property type="entry name" value="Peptidase_C19"/>
</dbReference>
<dbReference type="PANTHER" id="PTHR24006:SF758">
    <property type="entry name" value="UBIQUITIN CARBOXYL-TERMINAL HYDROLASE 36"/>
    <property type="match status" value="1"/>
</dbReference>
<dbReference type="PANTHER" id="PTHR24006">
    <property type="entry name" value="UBIQUITIN CARBOXYL-TERMINAL HYDROLASE"/>
    <property type="match status" value="1"/>
</dbReference>
<dbReference type="GO" id="GO:0006508">
    <property type="term" value="P:proteolysis"/>
    <property type="evidence" value="ECO:0007669"/>
    <property type="project" value="UniProtKB-KW"/>
</dbReference>